<gene>
    <name evidence="1" type="ORF">FO508_10485</name>
</gene>
<dbReference type="Proteomes" id="UP001182042">
    <property type="component" value="Unassembled WGS sequence"/>
</dbReference>
<comment type="caution">
    <text evidence="1">The sequence shown here is derived from an EMBL/GenBank/DDBJ whole genome shotgun (WGS) entry which is preliminary data.</text>
</comment>
<sequence>MTNESRCLLASKCAQAGGVNCTKHCELYLGLHGLDGGGGRSGAAGLAEDYRLVTLKNSPARADQPGAYKAADTYAQTFERQFDAEADRIKSLYLYSAKSGTGKTTTAAALLNEYLTVHYIGALKRGVQPDQRPAYFLDVNAWQNEYNEFNRPRVPDAIAEPAAKRYYAALEAAKRAPFAVMDDIGVREATDGFRGDLHTVINHRVTNRMPTVYTSNIRMKDLPDVFGEARLADRIGDQCKEIVFAGGSKRRRL</sequence>
<dbReference type="RefSeq" id="WP_309415891.1">
    <property type="nucleotide sequence ID" value="NZ_CP187658.1"/>
</dbReference>
<accession>A0AAE3WMK8</accession>
<protein>
    <submittedName>
        <fullName evidence="1">DNA replication protein</fullName>
    </submittedName>
</protein>
<dbReference type="Gene3D" id="3.40.50.300">
    <property type="entry name" value="P-loop containing nucleotide triphosphate hydrolases"/>
    <property type="match status" value="1"/>
</dbReference>
<dbReference type="InterPro" id="IPR027417">
    <property type="entry name" value="P-loop_NTPase"/>
</dbReference>
<dbReference type="SUPFAM" id="SSF52540">
    <property type="entry name" value="P-loop containing nucleoside triphosphate hydrolases"/>
    <property type="match status" value="1"/>
</dbReference>
<evidence type="ECO:0000313" key="1">
    <source>
        <dbReference type="EMBL" id="MDR4250768.1"/>
    </source>
</evidence>
<organism evidence="1 2">
    <name type="scientific">Bacillus pumilus</name>
    <name type="common">Bacillus mesentericus</name>
    <dbReference type="NCBI Taxonomy" id="1408"/>
    <lineage>
        <taxon>Bacteria</taxon>
        <taxon>Bacillati</taxon>
        <taxon>Bacillota</taxon>
        <taxon>Bacilli</taxon>
        <taxon>Bacillales</taxon>
        <taxon>Bacillaceae</taxon>
        <taxon>Bacillus</taxon>
    </lineage>
</organism>
<proteinExistence type="predicted"/>
<name>A0AAE3WMK8_BACPU</name>
<evidence type="ECO:0000313" key="2">
    <source>
        <dbReference type="Proteomes" id="UP001182042"/>
    </source>
</evidence>
<dbReference type="AlphaFoldDB" id="A0AAE3WMK8"/>
<reference evidence="1" key="1">
    <citation type="submission" date="2019-07" db="EMBL/GenBank/DDBJ databases">
        <title>Phylogenomic Reclassification of ATCC Bacillus Strains and Various Taxa within the Genus Bacillus.</title>
        <authorList>
            <person name="Riojas M.A."/>
            <person name="Frank A.M."/>
            <person name="Fenn S.L."/>
            <person name="King S."/>
            <person name="Brower S."/>
            <person name="Hazbon M.H."/>
        </authorList>
    </citation>
    <scope>NUCLEOTIDE SEQUENCE</scope>
    <source>
        <strain evidence="1">ATCC 27142</strain>
    </source>
</reference>
<dbReference type="EMBL" id="VKQA01000002">
    <property type="protein sequence ID" value="MDR4250768.1"/>
    <property type="molecule type" value="Genomic_DNA"/>
</dbReference>